<evidence type="ECO:0000256" key="4">
    <source>
        <dbReference type="ARBA" id="ARBA00022862"/>
    </source>
</evidence>
<name>A0A074V4I2_9NEIS</name>
<dbReference type="GO" id="GO:0045454">
    <property type="term" value="P:cell redox homeostasis"/>
    <property type="evidence" value="ECO:0007669"/>
    <property type="project" value="TreeGrafter"/>
</dbReference>
<evidence type="ECO:0000256" key="6">
    <source>
        <dbReference type="ARBA" id="ARBA00023157"/>
    </source>
</evidence>
<keyword evidence="3" id="KW-0575">Peroxidase</keyword>
<dbReference type="InterPro" id="IPR000866">
    <property type="entry name" value="AhpC/TSA"/>
</dbReference>
<evidence type="ECO:0000256" key="7">
    <source>
        <dbReference type="ARBA" id="ARBA00023284"/>
    </source>
</evidence>
<protein>
    <recommendedName>
        <fullName evidence="2">thioredoxin-dependent peroxiredoxin</fullName>
        <ecNumber evidence="2">1.11.1.24</ecNumber>
    </recommendedName>
    <alternativeName>
        <fullName evidence="8">Thioredoxin peroxidase</fullName>
    </alternativeName>
    <alternativeName>
        <fullName evidence="10">Thioredoxin-dependent peroxiredoxin Bcp</fullName>
    </alternativeName>
</protein>
<dbReference type="PANTHER" id="PTHR42801:SF7">
    <property type="entry name" value="SLL1159 PROTEIN"/>
    <property type="match status" value="1"/>
</dbReference>
<dbReference type="SUPFAM" id="SSF52833">
    <property type="entry name" value="Thioredoxin-like"/>
    <property type="match status" value="1"/>
</dbReference>
<dbReference type="Proteomes" id="UP000027644">
    <property type="component" value="Unassembled WGS sequence"/>
</dbReference>
<evidence type="ECO:0000256" key="1">
    <source>
        <dbReference type="ARBA" id="ARBA00003330"/>
    </source>
</evidence>
<comment type="caution">
    <text evidence="13">The sequence shown here is derived from an EMBL/GenBank/DDBJ whole genome shotgun (WGS) entry which is preliminary data.</text>
</comment>
<evidence type="ECO:0000313" key="14">
    <source>
        <dbReference type="Proteomes" id="UP000027644"/>
    </source>
</evidence>
<keyword evidence="6" id="KW-1015">Disulfide bond</keyword>
<dbReference type="PROSITE" id="PS51352">
    <property type="entry name" value="THIOREDOXIN_2"/>
    <property type="match status" value="1"/>
</dbReference>
<comment type="function">
    <text evidence="1">Thiol-specific peroxidase that catalyzes the reduction of hydrogen peroxide and organic hydroperoxides to water and alcohols, respectively. Plays a role in cell protection against oxidative stress by detoxifying peroxides and as sensor of hydrogen peroxide-mediated signaling events.</text>
</comment>
<evidence type="ECO:0000256" key="2">
    <source>
        <dbReference type="ARBA" id="ARBA00013017"/>
    </source>
</evidence>
<keyword evidence="7" id="KW-0676">Redox-active center</keyword>
<evidence type="ECO:0000256" key="3">
    <source>
        <dbReference type="ARBA" id="ARBA00022559"/>
    </source>
</evidence>
<gene>
    <name evidence="13" type="ORF">SASC598J21_022240</name>
</gene>
<evidence type="ECO:0000313" key="13">
    <source>
        <dbReference type="EMBL" id="KEQ00111.1"/>
    </source>
</evidence>
<organism evidence="13 14">
    <name type="scientific">Snodgrassella alvi SCGC AB-598-J21</name>
    <dbReference type="NCBI Taxonomy" id="1385367"/>
    <lineage>
        <taxon>Bacteria</taxon>
        <taxon>Pseudomonadati</taxon>
        <taxon>Pseudomonadota</taxon>
        <taxon>Betaproteobacteria</taxon>
        <taxon>Neisseriales</taxon>
        <taxon>Neisseriaceae</taxon>
        <taxon>Snodgrassella</taxon>
    </lineage>
</organism>
<evidence type="ECO:0000256" key="10">
    <source>
        <dbReference type="ARBA" id="ARBA00042639"/>
    </source>
</evidence>
<dbReference type="GO" id="GO:0005737">
    <property type="term" value="C:cytoplasm"/>
    <property type="evidence" value="ECO:0007669"/>
    <property type="project" value="TreeGrafter"/>
</dbReference>
<evidence type="ECO:0000256" key="5">
    <source>
        <dbReference type="ARBA" id="ARBA00023002"/>
    </source>
</evidence>
<evidence type="ECO:0000256" key="8">
    <source>
        <dbReference type="ARBA" id="ARBA00032824"/>
    </source>
</evidence>
<dbReference type="AlphaFoldDB" id="A0A074V4I2"/>
<dbReference type="PANTHER" id="PTHR42801">
    <property type="entry name" value="THIOREDOXIN-DEPENDENT PEROXIDE REDUCTASE"/>
    <property type="match status" value="1"/>
</dbReference>
<dbReference type="InterPro" id="IPR050924">
    <property type="entry name" value="Peroxiredoxin_BCP/PrxQ"/>
</dbReference>
<evidence type="ECO:0000259" key="12">
    <source>
        <dbReference type="PROSITE" id="PS51352"/>
    </source>
</evidence>
<dbReference type="EMBL" id="AVQL01000455">
    <property type="protein sequence ID" value="KEQ00111.1"/>
    <property type="molecule type" value="Genomic_DNA"/>
</dbReference>
<evidence type="ECO:0000256" key="11">
    <source>
        <dbReference type="ARBA" id="ARBA00049091"/>
    </source>
</evidence>
<feature type="domain" description="Thioredoxin" evidence="12">
    <location>
        <begin position="43"/>
        <end position="215"/>
    </location>
</feature>
<comment type="similarity">
    <text evidence="9">Belongs to the peroxiredoxin family. BCP/PrxQ subfamily.</text>
</comment>
<dbReference type="InterPro" id="IPR013766">
    <property type="entry name" value="Thioredoxin_domain"/>
</dbReference>
<dbReference type="InterPro" id="IPR036249">
    <property type="entry name" value="Thioredoxin-like_sf"/>
</dbReference>
<keyword evidence="4" id="KW-0049">Antioxidant</keyword>
<evidence type="ECO:0000256" key="9">
    <source>
        <dbReference type="ARBA" id="ARBA00038489"/>
    </source>
</evidence>
<reference evidence="13 14" key="1">
    <citation type="journal article" date="2014" name="PLoS Genet.">
        <title>Hidden diversity in honey bee gut symbionts detected by single-cell genomics.</title>
        <authorList>
            <person name="Engel P."/>
            <person name="Stepanauskas R."/>
            <person name="Moran N."/>
        </authorList>
    </citation>
    <scope>NUCLEOTIDE SEQUENCE [LARGE SCALE GENOMIC DNA]</scope>
    <source>
        <strain evidence="13 14">SCGC AB-598-J21</strain>
    </source>
</reference>
<dbReference type="Gene3D" id="3.40.30.10">
    <property type="entry name" value="Glutaredoxin"/>
    <property type="match status" value="1"/>
</dbReference>
<dbReference type="GO" id="GO:0008379">
    <property type="term" value="F:thioredoxin peroxidase activity"/>
    <property type="evidence" value="ECO:0007669"/>
    <property type="project" value="TreeGrafter"/>
</dbReference>
<comment type="catalytic activity">
    <reaction evidence="11">
        <text>a hydroperoxide + [thioredoxin]-dithiol = an alcohol + [thioredoxin]-disulfide + H2O</text>
        <dbReference type="Rhea" id="RHEA:62620"/>
        <dbReference type="Rhea" id="RHEA-COMP:10698"/>
        <dbReference type="Rhea" id="RHEA-COMP:10700"/>
        <dbReference type="ChEBI" id="CHEBI:15377"/>
        <dbReference type="ChEBI" id="CHEBI:29950"/>
        <dbReference type="ChEBI" id="CHEBI:30879"/>
        <dbReference type="ChEBI" id="CHEBI:35924"/>
        <dbReference type="ChEBI" id="CHEBI:50058"/>
        <dbReference type="EC" id="1.11.1.24"/>
    </reaction>
</comment>
<dbReference type="EC" id="1.11.1.24" evidence="2"/>
<keyword evidence="5" id="KW-0560">Oxidoreductase</keyword>
<accession>A0A074V4I2</accession>
<dbReference type="GO" id="GO:0034599">
    <property type="term" value="P:cellular response to oxidative stress"/>
    <property type="evidence" value="ECO:0007669"/>
    <property type="project" value="TreeGrafter"/>
</dbReference>
<dbReference type="CDD" id="cd02970">
    <property type="entry name" value="PRX_like2"/>
    <property type="match status" value="1"/>
</dbReference>
<dbReference type="Pfam" id="PF00578">
    <property type="entry name" value="AhpC-TSA"/>
    <property type="match status" value="1"/>
</dbReference>
<sequence length="215" mass="24453">MKIIEELKSIQQDMFTQLPAEVLNVMGNSLSEMLTQNLDCHAIKSGDTAPDFSLVATNNQKIELYKLLETKPVILSFFRGSWCPFCVKELEHFNQNLKLILDTQDVHFIAISPQKPDISAQLIQEHNINLTILSDTGNQIAKQYGLVFTLPENVRNLYKNLGANLPDFNGDDSYQLPIPATYIIDQNKKVIFSYINVNYMERADTSELIKALKKD</sequence>
<proteinExistence type="inferred from homology"/>